<protein>
    <submittedName>
        <fullName evidence="4">UTP--glucose-1-phosphate uridylyltransferase</fullName>
    </submittedName>
</protein>
<reference evidence="4 5" key="1">
    <citation type="submission" date="2023-03" db="EMBL/GenBank/DDBJ databases">
        <title>Complete genome of Arcanobacterium canis strain DSM 25104 isolated in 2010 from a canine otitis externa in Germany.</title>
        <authorList>
            <person name="Borowiak M."/>
            <person name="Kreitlow A."/>
            <person name="Malorny B."/>
            <person name="Laemmler C."/>
            <person name="Prenger-Berninghoff E."/>
            <person name="Ploetz M."/>
            <person name="Abdulmawjood A."/>
        </authorList>
    </citation>
    <scope>NUCLEOTIDE SEQUENCE [LARGE SCALE GENOMIC DNA]</scope>
    <source>
        <strain evidence="4 5">DSM 25104</strain>
    </source>
</reference>
<dbReference type="Proteomes" id="UP001215216">
    <property type="component" value="Chromosome"/>
</dbReference>
<comment type="similarity">
    <text evidence="1">Belongs to the UDPGP type 1 family.</text>
</comment>
<evidence type="ECO:0000256" key="1">
    <source>
        <dbReference type="ARBA" id="ARBA00010401"/>
    </source>
</evidence>
<dbReference type="RefSeq" id="WP_278012764.1">
    <property type="nucleotide sequence ID" value="NZ_CP121208.1"/>
</dbReference>
<dbReference type="GO" id="GO:0016779">
    <property type="term" value="F:nucleotidyltransferase activity"/>
    <property type="evidence" value="ECO:0007669"/>
    <property type="project" value="UniProtKB-KW"/>
</dbReference>
<dbReference type="SUPFAM" id="SSF53448">
    <property type="entry name" value="Nucleotide-diphospho-sugar transferases"/>
    <property type="match status" value="1"/>
</dbReference>
<organism evidence="4 5">
    <name type="scientific">Arcanobacterium canis</name>
    <dbReference type="NCBI Taxonomy" id="999183"/>
    <lineage>
        <taxon>Bacteria</taxon>
        <taxon>Bacillati</taxon>
        <taxon>Actinomycetota</taxon>
        <taxon>Actinomycetes</taxon>
        <taxon>Actinomycetales</taxon>
        <taxon>Actinomycetaceae</taxon>
        <taxon>Arcanobacterium</taxon>
    </lineage>
</organism>
<dbReference type="PANTHER" id="PTHR43511">
    <property type="match status" value="1"/>
</dbReference>
<keyword evidence="5" id="KW-1185">Reference proteome</keyword>
<accession>A0ABY8G2B0</accession>
<dbReference type="Gene3D" id="2.160.10.10">
    <property type="entry name" value="Hexapeptide repeat proteins"/>
    <property type="match status" value="1"/>
</dbReference>
<evidence type="ECO:0000313" key="5">
    <source>
        <dbReference type="Proteomes" id="UP001215216"/>
    </source>
</evidence>
<dbReference type="PIRSF" id="PIRSF000806">
    <property type="entry name" value="UDPGP"/>
    <property type="match status" value="1"/>
</dbReference>
<dbReference type="InterPro" id="IPR002618">
    <property type="entry name" value="UDPGP_fam"/>
</dbReference>
<evidence type="ECO:0000313" key="4">
    <source>
        <dbReference type="EMBL" id="WFM83369.1"/>
    </source>
</evidence>
<proteinExistence type="inferred from homology"/>
<dbReference type="InterPro" id="IPR016267">
    <property type="entry name" value="UDPGP_trans"/>
</dbReference>
<name>A0ABY8G2B0_9ACTO</name>
<dbReference type="Pfam" id="PF01704">
    <property type="entry name" value="UDPGP"/>
    <property type="match status" value="1"/>
</dbReference>
<keyword evidence="3 4" id="KW-0548">Nucleotidyltransferase</keyword>
<dbReference type="EMBL" id="CP121208">
    <property type="protein sequence ID" value="WFM83369.1"/>
    <property type="molecule type" value="Genomic_DNA"/>
</dbReference>
<keyword evidence="2" id="KW-0808">Transferase</keyword>
<dbReference type="InterPro" id="IPR029044">
    <property type="entry name" value="Nucleotide-diphossugar_trans"/>
</dbReference>
<gene>
    <name evidence="4" type="ORF">P7079_08275</name>
</gene>
<evidence type="ECO:0000256" key="3">
    <source>
        <dbReference type="ARBA" id="ARBA00022695"/>
    </source>
</evidence>
<sequence length="453" mass="50681">MELTASQVQALSQNLEKLRADGASATALRVFEGYFRQVAGGATGLIPEDTIIPITDVPDIRHTDVDPDDARRALGQTVFFKLNGGLGTSMGLDKAKSLLPVRDGLTFLDIMTEQIFKAREKTGVNIPLMFLNSFRTRSDTLDVAHPDLATDLPLDVLQSREPKILEDSLEPVSWPENPELEWCPPGHGDIYTAFYESGILDQMLDAGYRYLNTSNSDNLGAYPSASIAGWFARSGADYSPEVCHRTLADVKGGHLAIRKSDGRVILRDTGQTPSEDMAWFTDLYRHPYFHTNNLWFNIESLRDLLRRTEGVLDLPLIRNRKNVDPTQSDSPHVIQMECAMGAIVEKFANSQPICVGRERFLPVKTTNDLALVRCDAYEYSQDSRLVLRHPSAPVISLDSRYYKFIQDFDRHFLNLPSLEACESFTVHGEWFFEGALSFSGNVTLDGEGRVRGK</sequence>
<dbReference type="Gene3D" id="3.90.550.10">
    <property type="entry name" value="Spore Coat Polysaccharide Biosynthesis Protein SpsA, Chain A"/>
    <property type="match status" value="1"/>
</dbReference>
<evidence type="ECO:0000256" key="2">
    <source>
        <dbReference type="ARBA" id="ARBA00022679"/>
    </source>
</evidence>